<dbReference type="Pfam" id="PF00067">
    <property type="entry name" value="p450"/>
    <property type="match status" value="1"/>
</dbReference>
<evidence type="ECO:0000256" key="2">
    <source>
        <dbReference type="ARBA" id="ARBA00005179"/>
    </source>
</evidence>
<accession>W4JQ19</accession>
<sequence length="522" mass="58729">MSFSTILRLVLLCLPVVLWYSRRQRTLTIPPGPQGGFFSGVASVLSKTEPWRQYASWSKRYGDVISFRVYNQHIVVLNTYSAVHDLLDKRAAIYSDRPKSWMLHHLVGREKTVFNIAASDARHRRYRKILHNELNQRATERYAEILEDETTLLIQGLEQSPQGLEDHVRRHAGSVIMKLAFGYSVAEHDDFFVQAAEESSKISGFALAPGRWLVESYPLLRFVPLWFPGAGFKRQADVWRRRLDVLTDVPHQWVKTQMASGNFIESFTSRLLRDSAGSPVSNEDEDIVKWCAAGLYAGAADTTVSALLSFVMLMALHPNVQRRAQEEIDSSVGHGQPPTLADTRHLEYLTCVMKEVLRFAPVGPLGSLNCVDPCQSALAHKVSRNDEYRGYLIPKDATVFANVWSILHDAQMYPNPFAFDPGRFYPSDVPGEAKTQPDPRELAFGFGRRVCPGSFFAEASMLVAMGNLLFHFDIVAKRDGGAPSAQEVEFTTGITSHIKLFDVDFLPRETLGSRGESRSHPR</sequence>
<keyword evidence="5 9" id="KW-0479">Metal-binding</keyword>
<dbReference type="GeneID" id="20666920"/>
<dbReference type="PROSITE" id="PS00086">
    <property type="entry name" value="CYTOCHROME_P450"/>
    <property type="match status" value="1"/>
</dbReference>
<dbReference type="InParanoid" id="W4JQ19"/>
<feature type="chain" id="PRO_5004844934" evidence="11">
    <location>
        <begin position="20"/>
        <end position="522"/>
    </location>
</feature>
<dbReference type="AlphaFoldDB" id="W4JQ19"/>
<keyword evidence="8 10" id="KW-0503">Monooxygenase</keyword>
<keyword evidence="7 9" id="KW-0408">Iron</keyword>
<evidence type="ECO:0000256" key="7">
    <source>
        <dbReference type="ARBA" id="ARBA00023004"/>
    </source>
</evidence>
<dbReference type="GO" id="GO:0020037">
    <property type="term" value="F:heme binding"/>
    <property type="evidence" value="ECO:0007669"/>
    <property type="project" value="InterPro"/>
</dbReference>
<dbReference type="InterPro" id="IPR050364">
    <property type="entry name" value="Cytochrome_P450_fung"/>
</dbReference>
<evidence type="ECO:0000256" key="6">
    <source>
        <dbReference type="ARBA" id="ARBA00023002"/>
    </source>
</evidence>
<evidence type="ECO:0000256" key="9">
    <source>
        <dbReference type="PIRSR" id="PIRSR602401-1"/>
    </source>
</evidence>
<proteinExistence type="inferred from homology"/>
<dbReference type="RefSeq" id="XP_009551927.1">
    <property type="nucleotide sequence ID" value="XM_009553632.1"/>
</dbReference>
<dbReference type="eggNOG" id="KOG0156">
    <property type="taxonomic scope" value="Eukaryota"/>
</dbReference>
<dbReference type="GO" id="GO:0005506">
    <property type="term" value="F:iron ion binding"/>
    <property type="evidence" value="ECO:0007669"/>
    <property type="project" value="InterPro"/>
</dbReference>
<dbReference type="InterPro" id="IPR002401">
    <property type="entry name" value="Cyt_P450_E_grp-I"/>
</dbReference>
<dbReference type="InterPro" id="IPR001128">
    <property type="entry name" value="Cyt_P450"/>
</dbReference>
<evidence type="ECO:0000256" key="8">
    <source>
        <dbReference type="ARBA" id="ARBA00023033"/>
    </source>
</evidence>
<dbReference type="Gene3D" id="1.10.630.10">
    <property type="entry name" value="Cytochrome P450"/>
    <property type="match status" value="1"/>
</dbReference>
<dbReference type="Proteomes" id="UP000030671">
    <property type="component" value="Unassembled WGS sequence"/>
</dbReference>
<keyword evidence="13" id="KW-1185">Reference proteome</keyword>
<evidence type="ECO:0000256" key="5">
    <source>
        <dbReference type="ARBA" id="ARBA00022723"/>
    </source>
</evidence>
<name>W4JQ19_HETIT</name>
<dbReference type="GO" id="GO:0016705">
    <property type="term" value="F:oxidoreductase activity, acting on paired donors, with incorporation or reduction of molecular oxygen"/>
    <property type="evidence" value="ECO:0007669"/>
    <property type="project" value="InterPro"/>
</dbReference>
<organism evidence="12 13">
    <name type="scientific">Heterobasidion irregulare (strain TC 32-1)</name>
    <dbReference type="NCBI Taxonomy" id="747525"/>
    <lineage>
        <taxon>Eukaryota</taxon>
        <taxon>Fungi</taxon>
        <taxon>Dikarya</taxon>
        <taxon>Basidiomycota</taxon>
        <taxon>Agaricomycotina</taxon>
        <taxon>Agaricomycetes</taxon>
        <taxon>Russulales</taxon>
        <taxon>Bondarzewiaceae</taxon>
        <taxon>Heterobasidion</taxon>
        <taxon>Heterobasidion annosum species complex</taxon>
    </lineage>
</organism>
<dbReference type="InterPro" id="IPR036396">
    <property type="entry name" value="Cyt_P450_sf"/>
</dbReference>
<comment type="pathway">
    <text evidence="2">Secondary metabolite biosynthesis.</text>
</comment>
<dbReference type="GO" id="GO:0004497">
    <property type="term" value="F:monooxygenase activity"/>
    <property type="evidence" value="ECO:0007669"/>
    <property type="project" value="UniProtKB-KW"/>
</dbReference>
<dbReference type="PANTHER" id="PTHR46300:SF7">
    <property type="entry name" value="P450, PUTATIVE (EUROFUNG)-RELATED"/>
    <property type="match status" value="1"/>
</dbReference>
<comment type="similarity">
    <text evidence="3 10">Belongs to the cytochrome P450 family.</text>
</comment>
<evidence type="ECO:0000256" key="11">
    <source>
        <dbReference type="SAM" id="SignalP"/>
    </source>
</evidence>
<dbReference type="SUPFAM" id="SSF48264">
    <property type="entry name" value="Cytochrome P450"/>
    <property type="match status" value="1"/>
</dbReference>
<dbReference type="EMBL" id="KI925465">
    <property type="protein sequence ID" value="ETW75662.1"/>
    <property type="molecule type" value="Genomic_DNA"/>
</dbReference>
<gene>
    <name evidence="12" type="primary">cyp5</name>
    <name evidence="12" type="ORF">HETIRDRAFT_125898</name>
</gene>
<feature type="binding site" description="axial binding residue" evidence="9">
    <location>
        <position position="451"/>
    </location>
    <ligand>
        <name>heme</name>
        <dbReference type="ChEBI" id="CHEBI:30413"/>
    </ligand>
    <ligandPart>
        <name>Fe</name>
        <dbReference type="ChEBI" id="CHEBI:18248"/>
    </ligandPart>
</feature>
<dbReference type="InterPro" id="IPR017972">
    <property type="entry name" value="Cyt_P450_CS"/>
</dbReference>
<dbReference type="HOGENOM" id="CLU_001570_2_3_1"/>
<evidence type="ECO:0000256" key="10">
    <source>
        <dbReference type="RuleBase" id="RU000461"/>
    </source>
</evidence>
<evidence type="ECO:0000256" key="4">
    <source>
        <dbReference type="ARBA" id="ARBA00022617"/>
    </source>
</evidence>
<feature type="signal peptide" evidence="11">
    <location>
        <begin position="1"/>
        <end position="19"/>
    </location>
</feature>
<protein>
    <submittedName>
        <fullName evidence="12">Cytochrome P450 monooxygenase 5</fullName>
    </submittedName>
</protein>
<dbReference type="KEGG" id="hir:HETIRDRAFT_125898"/>
<keyword evidence="6 10" id="KW-0560">Oxidoreductase</keyword>
<dbReference type="CDD" id="cd11065">
    <property type="entry name" value="CYP64-like"/>
    <property type="match status" value="1"/>
</dbReference>
<evidence type="ECO:0000256" key="3">
    <source>
        <dbReference type="ARBA" id="ARBA00010617"/>
    </source>
</evidence>
<evidence type="ECO:0000313" key="12">
    <source>
        <dbReference type="EMBL" id="ETW75662.1"/>
    </source>
</evidence>
<comment type="cofactor">
    <cofactor evidence="1 9">
        <name>heme</name>
        <dbReference type="ChEBI" id="CHEBI:30413"/>
    </cofactor>
</comment>
<evidence type="ECO:0000256" key="1">
    <source>
        <dbReference type="ARBA" id="ARBA00001971"/>
    </source>
</evidence>
<dbReference type="PRINTS" id="PR00463">
    <property type="entry name" value="EP450I"/>
</dbReference>
<dbReference type="PRINTS" id="PR00385">
    <property type="entry name" value="P450"/>
</dbReference>
<evidence type="ECO:0000313" key="13">
    <source>
        <dbReference type="Proteomes" id="UP000030671"/>
    </source>
</evidence>
<reference evidence="12 13" key="1">
    <citation type="journal article" date="2012" name="New Phytol.">
        <title>Insight into trade-off between wood decay and parasitism from the genome of a fungal forest pathogen.</title>
        <authorList>
            <person name="Olson A."/>
            <person name="Aerts A."/>
            <person name="Asiegbu F."/>
            <person name="Belbahri L."/>
            <person name="Bouzid O."/>
            <person name="Broberg A."/>
            <person name="Canback B."/>
            <person name="Coutinho P.M."/>
            <person name="Cullen D."/>
            <person name="Dalman K."/>
            <person name="Deflorio G."/>
            <person name="van Diepen L.T."/>
            <person name="Dunand C."/>
            <person name="Duplessis S."/>
            <person name="Durling M."/>
            <person name="Gonthier P."/>
            <person name="Grimwood J."/>
            <person name="Fossdal C.G."/>
            <person name="Hansson D."/>
            <person name="Henrissat B."/>
            <person name="Hietala A."/>
            <person name="Himmelstrand K."/>
            <person name="Hoffmeister D."/>
            <person name="Hogberg N."/>
            <person name="James T.Y."/>
            <person name="Karlsson M."/>
            <person name="Kohler A."/>
            <person name="Kues U."/>
            <person name="Lee Y.H."/>
            <person name="Lin Y.C."/>
            <person name="Lind M."/>
            <person name="Lindquist E."/>
            <person name="Lombard V."/>
            <person name="Lucas S."/>
            <person name="Lunden K."/>
            <person name="Morin E."/>
            <person name="Murat C."/>
            <person name="Park J."/>
            <person name="Raffaello T."/>
            <person name="Rouze P."/>
            <person name="Salamov A."/>
            <person name="Schmutz J."/>
            <person name="Solheim H."/>
            <person name="Stahlberg J."/>
            <person name="Velez H."/>
            <person name="de Vries R.P."/>
            <person name="Wiebenga A."/>
            <person name="Woodward S."/>
            <person name="Yakovlev I."/>
            <person name="Garbelotto M."/>
            <person name="Martin F."/>
            <person name="Grigoriev I.V."/>
            <person name="Stenlid J."/>
        </authorList>
    </citation>
    <scope>NUCLEOTIDE SEQUENCE [LARGE SCALE GENOMIC DNA]</scope>
    <source>
        <strain evidence="12 13">TC 32-1</strain>
    </source>
</reference>
<dbReference type="OrthoDB" id="2789670at2759"/>
<dbReference type="PANTHER" id="PTHR46300">
    <property type="entry name" value="P450, PUTATIVE (EUROFUNG)-RELATED-RELATED"/>
    <property type="match status" value="1"/>
</dbReference>
<keyword evidence="4 9" id="KW-0349">Heme</keyword>
<keyword evidence="11" id="KW-0732">Signal</keyword>